<comment type="caution">
    <text evidence="5">The sequence shown here is derived from an EMBL/GenBank/DDBJ whole genome shotgun (WGS) entry which is preliminary data.</text>
</comment>
<sequence length="519" mass="60639">MPNPRPRMPKSGLYNDDGFLFHHVSVGALSLDEIERLRDHGIPYEPRTRFTPAEDEQIRKNWKRFAEKNGVDYNMALYYAGVPGYKMFSSREERLEFNRTTSFWPKLCHDLPHRCASQVRRRMGTLFDDAILSGHADIPYSRNVQWTLEETEQLLQHYKTFGLSYTSIRTIGKLMNRPALTCRNHLLSVLAHSGPVPDFLWKRLWILTMKHTVLSTERKFDRIIRKAIRRGRVEECYQYDRDIPWNIIAPKIVYSIDFVKDAWHKLLLRLSDEFREKRQQGKSRRESWVTALNSIFATVPPISCEDFSGFLRILSHFTPDDTAYHLWSRRLYNCDLIKARLEEEGIVGFYCGNKDELRYLFSKTQAILWRVNVLLFRRLRLPYSLKERTHILSLAYDYQCGFSATNGASSVESTEHKALSRYHFKSLDLKRCGFPVLHRGPFVEALIVYSVNHFDDWIPPTALKKYVKSEEVLSLFPERKNNSELIRQSDLNTAVSFLDLDMNSETSGSDSDLNNGDGV</sequence>
<dbReference type="GO" id="GO:0000981">
    <property type="term" value="F:DNA-binding transcription factor activity, RNA polymerase II-specific"/>
    <property type="evidence" value="ECO:0007669"/>
    <property type="project" value="TreeGrafter"/>
</dbReference>
<evidence type="ECO:0000313" key="5">
    <source>
        <dbReference type="EMBL" id="KAJ1359832.1"/>
    </source>
</evidence>
<dbReference type="SMART" id="SM00717">
    <property type="entry name" value="SANT"/>
    <property type="match status" value="2"/>
</dbReference>
<dbReference type="Proteomes" id="UP001196413">
    <property type="component" value="Unassembled WGS sequence"/>
</dbReference>
<dbReference type="AlphaFoldDB" id="A0AAD5QRP1"/>
<evidence type="ECO:0000256" key="3">
    <source>
        <dbReference type="ARBA" id="ARBA00023242"/>
    </source>
</evidence>
<dbReference type="GO" id="GO:0005634">
    <property type="term" value="C:nucleus"/>
    <property type="evidence" value="ECO:0007669"/>
    <property type="project" value="UniProtKB-SubCell"/>
</dbReference>
<keyword evidence="6" id="KW-1185">Reference proteome</keyword>
<organism evidence="5 6">
    <name type="scientific">Parelaphostrongylus tenuis</name>
    <name type="common">Meningeal worm</name>
    <dbReference type="NCBI Taxonomy" id="148309"/>
    <lineage>
        <taxon>Eukaryota</taxon>
        <taxon>Metazoa</taxon>
        <taxon>Ecdysozoa</taxon>
        <taxon>Nematoda</taxon>
        <taxon>Chromadorea</taxon>
        <taxon>Rhabditida</taxon>
        <taxon>Rhabditina</taxon>
        <taxon>Rhabditomorpha</taxon>
        <taxon>Strongyloidea</taxon>
        <taxon>Metastrongylidae</taxon>
        <taxon>Parelaphostrongylus</taxon>
    </lineage>
</organism>
<name>A0AAD5QRP1_PARTN</name>
<dbReference type="EMBL" id="JAHQIW010003718">
    <property type="protein sequence ID" value="KAJ1359832.1"/>
    <property type="molecule type" value="Genomic_DNA"/>
</dbReference>
<feature type="domain" description="Myb-like" evidence="4">
    <location>
        <begin position="46"/>
        <end position="129"/>
    </location>
</feature>
<dbReference type="InterPro" id="IPR051651">
    <property type="entry name" value="DMTF1_DNA-bind_reg"/>
</dbReference>
<accession>A0AAD5QRP1</accession>
<proteinExistence type="predicted"/>
<comment type="subcellular location">
    <subcellularLocation>
        <location evidence="1">Nucleus</location>
    </subcellularLocation>
</comment>
<keyword evidence="3" id="KW-0539">Nucleus</keyword>
<feature type="domain" description="Myb-like" evidence="4">
    <location>
        <begin position="142"/>
        <end position="192"/>
    </location>
</feature>
<reference evidence="5" key="1">
    <citation type="submission" date="2021-06" db="EMBL/GenBank/DDBJ databases">
        <title>Parelaphostrongylus tenuis whole genome reference sequence.</title>
        <authorList>
            <person name="Garwood T.J."/>
            <person name="Larsen P.A."/>
            <person name="Fountain-Jones N.M."/>
            <person name="Garbe J.R."/>
            <person name="Macchietto M.G."/>
            <person name="Kania S.A."/>
            <person name="Gerhold R.W."/>
            <person name="Richards J.E."/>
            <person name="Wolf T.M."/>
        </authorList>
    </citation>
    <scope>NUCLEOTIDE SEQUENCE</scope>
    <source>
        <strain evidence="5">MNPRO001-30</strain>
        <tissue evidence="5">Meninges</tissue>
    </source>
</reference>
<dbReference type="GO" id="GO:0000978">
    <property type="term" value="F:RNA polymerase II cis-regulatory region sequence-specific DNA binding"/>
    <property type="evidence" value="ECO:0007669"/>
    <property type="project" value="TreeGrafter"/>
</dbReference>
<evidence type="ECO:0000256" key="2">
    <source>
        <dbReference type="ARBA" id="ARBA00023125"/>
    </source>
</evidence>
<dbReference type="SUPFAM" id="SSF46689">
    <property type="entry name" value="Homeodomain-like"/>
    <property type="match status" value="1"/>
</dbReference>
<dbReference type="InterPro" id="IPR001005">
    <property type="entry name" value="SANT/Myb"/>
</dbReference>
<evidence type="ECO:0000256" key="1">
    <source>
        <dbReference type="ARBA" id="ARBA00004123"/>
    </source>
</evidence>
<dbReference type="PANTHER" id="PTHR46380:SF2">
    <property type="entry name" value="CYCLIN-D-BINDING MYB-LIKE TRANSCRIPTION FACTOR 1"/>
    <property type="match status" value="1"/>
</dbReference>
<gene>
    <name evidence="5" type="ORF">KIN20_018645</name>
</gene>
<dbReference type="InterPro" id="IPR009057">
    <property type="entry name" value="Homeodomain-like_sf"/>
</dbReference>
<evidence type="ECO:0000259" key="4">
    <source>
        <dbReference type="SMART" id="SM00717"/>
    </source>
</evidence>
<evidence type="ECO:0000313" key="6">
    <source>
        <dbReference type="Proteomes" id="UP001196413"/>
    </source>
</evidence>
<dbReference type="PANTHER" id="PTHR46380">
    <property type="entry name" value="CYCLIN-D-BINDING MYB-LIKE TRANSCRIPTION FACTOR 1"/>
    <property type="match status" value="1"/>
</dbReference>
<keyword evidence="2" id="KW-0238">DNA-binding</keyword>
<protein>
    <recommendedName>
        <fullName evidence="4">Myb-like domain-containing protein</fullName>
    </recommendedName>
</protein>